<gene>
    <name evidence="3" type="ORF">CATMQ487_31440</name>
</gene>
<dbReference type="EMBL" id="AP025730">
    <property type="protein sequence ID" value="BDI06174.1"/>
    <property type="molecule type" value="Genomic_DNA"/>
</dbReference>
<organism evidence="3 4">
    <name type="scientific">Sphaerotilus microaerophilus</name>
    <dbReference type="NCBI Taxonomy" id="2914710"/>
    <lineage>
        <taxon>Bacteria</taxon>
        <taxon>Pseudomonadati</taxon>
        <taxon>Pseudomonadota</taxon>
        <taxon>Betaproteobacteria</taxon>
        <taxon>Burkholderiales</taxon>
        <taxon>Sphaerotilaceae</taxon>
        <taxon>Sphaerotilus</taxon>
    </lineage>
</organism>
<dbReference type="InterPro" id="IPR016187">
    <property type="entry name" value="CTDL_fold"/>
</dbReference>
<keyword evidence="4" id="KW-1185">Reference proteome</keyword>
<feature type="transmembrane region" description="Helical" evidence="1">
    <location>
        <begin position="21"/>
        <end position="40"/>
    </location>
</feature>
<sequence>MASEAELAYLKSARRPALARVAGLWTVALLLAGLLVQYPIRHATAEWLATDEAQDIVMTLRWGWRSPPIPRTVDIPLGEFDYGCKPGRDDKEAIKCRPGETWRRVDLRQMSEPCTAFGQFEVTLAEYDYAVWQRRRTLSKGVVKPSYPELAPDVSDWNWRTGDIPVVNVSHDDATAYTEWLGELTGRTWRLPTEEEWEYVARAPGRPGSQEAAFWWGPELPKERPGRPPRANCVGCDSRFAHRIAPAGSYAPNPFGLHDTAGSVWEWTLSAYMSDKLPADPKAADPDRSYVLRGGSWGSYPKELRVSVGADFHPDDWTNNVGFRVCRVSPPESQPAGAAGR</sequence>
<evidence type="ECO:0000256" key="1">
    <source>
        <dbReference type="SAM" id="Phobius"/>
    </source>
</evidence>
<evidence type="ECO:0000313" key="4">
    <source>
        <dbReference type="Proteomes" id="UP001057498"/>
    </source>
</evidence>
<dbReference type="InterPro" id="IPR042095">
    <property type="entry name" value="SUMF_sf"/>
</dbReference>
<dbReference type="SUPFAM" id="SSF56436">
    <property type="entry name" value="C-type lectin-like"/>
    <property type="match status" value="1"/>
</dbReference>
<accession>A0ABN6PLX6</accession>
<keyword evidence="1" id="KW-1133">Transmembrane helix</keyword>
<protein>
    <submittedName>
        <fullName evidence="3">Protein 3-oxoalanine-generating enzyme family protein</fullName>
    </submittedName>
</protein>
<dbReference type="RefSeq" id="WP_251969480.1">
    <property type="nucleotide sequence ID" value="NZ_AP025730.1"/>
</dbReference>
<evidence type="ECO:0000259" key="2">
    <source>
        <dbReference type="Pfam" id="PF03781"/>
    </source>
</evidence>
<dbReference type="PANTHER" id="PTHR23150:SF19">
    <property type="entry name" value="FORMYLGLYCINE-GENERATING ENZYME"/>
    <property type="match status" value="1"/>
</dbReference>
<proteinExistence type="predicted"/>
<keyword evidence="1" id="KW-0812">Transmembrane</keyword>
<dbReference type="PANTHER" id="PTHR23150">
    <property type="entry name" value="SULFATASE MODIFYING FACTOR 1, 2"/>
    <property type="match status" value="1"/>
</dbReference>
<name>A0ABN6PLX6_9BURK</name>
<dbReference type="InterPro" id="IPR005532">
    <property type="entry name" value="SUMF_dom"/>
</dbReference>
<dbReference type="Pfam" id="PF03781">
    <property type="entry name" value="FGE-sulfatase"/>
    <property type="match status" value="1"/>
</dbReference>
<evidence type="ECO:0000313" key="3">
    <source>
        <dbReference type="EMBL" id="BDI06174.1"/>
    </source>
</evidence>
<dbReference type="Proteomes" id="UP001057498">
    <property type="component" value="Chromosome"/>
</dbReference>
<reference evidence="3" key="1">
    <citation type="submission" date="2022-04" db="EMBL/GenBank/DDBJ databases">
        <title>Whole genome sequence of Sphaerotilus sp. FB-5.</title>
        <authorList>
            <person name="Takeda M."/>
            <person name="Narihara S."/>
            <person name="Akimoto M."/>
            <person name="Akimoto R."/>
            <person name="Nishiyashiki S."/>
            <person name="Murakami T."/>
        </authorList>
    </citation>
    <scope>NUCLEOTIDE SEQUENCE</scope>
    <source>
        <strain evidence="3">FB-5</strain>
    </source>
</reference>
<dbReference type="Gene3D" id="3.90.1580.10">
    <property type="entry name" value="paralog of FGE (formylglycine-generating enzyme)"/>
    <property type="match status" value="1"/>
</dbReference>
<keyword evidence="1" id="KW-0472">Membrane</keyword>
<feature type="domain" description="Sulfatase-modifying factor enzyme-like" evidence="2">
    <location>
        <begin position="70"/>
        <end position="326"/>
    </location>
</feature>
<dbReference type="InterPro" id="IPR051043">
    <property type="entry name" value="Sulfatase_Mod_Factor_Kinase"/>
</dbReference>